<feature type="disulfide bond" evidence="17">
    <location>
        <begin position="46"/>
        <end position="51"/>
    </location>
</feature>
<feature type="active site" description="Proton acceptor" evidence="13">
    <location>
        <position position="44"/>
    </location>
</feature>
<dbReference type="FunCoup" id="D8RZB4">
    <property type="interactions" value="123"/>
</dbReference>
<dbReference type="Proteomes" id="UP000001514">
    <property type="component" value="Unassembled WGS sequence"/>
</dbReference>
<evidence type="ECO:0000256" key="6">
    <source>
        <dbReference type="ARBA" id="ARBA00022723"/>
    </source>
</evidence>
<evidence type="ECO:0000256" key="5">
    <source>
        <dbReference type="ARBA" id="ARBA00022617"/>
    </source>
</evidence>
<feature type="binding site" evidence="15">
    <location>
        <position position="48"/>
    </location>
    <ligand>
        <name>Ca(2+)</name>
        <dbReference type="ChEBI" id="CHEBI:29108"/>
        <label>1</label>
    </ligand>
</feature>
<keyword evidence="8 15" id="KW-0106">Calcium</keyword>
<keyword evidence="11 17" id="KW-1015">Disulfide bond</keyword>
<dbReference type="Gene3D" id="1.10.420.10">
    <property type="entry name" value="Peroxidase, domain 2"/>
    <property type="match status" value="1"/>
</dbReference>
<dbReference type="InterPro" id="IPR002016">
    <property type="entry name" value="Haem_peroxidase"/>
</dbReference>
<evidence type="ECO:0000256" key="14">
    <source>
        <dbReference type="PIRSR" id="PIRSR600823-2"/>
    </source>
</evidence>
<reference evidence="20 21" key="1">
    <citation type="journal article" date="2011" name="Science">
        <title>The Selaginella genome identifies genetic changes associated with the evolution of vascular plants.</title>
        <authorList>
            <person name="Banks J.A."/>
            <person name="Nishiyama T."/>
            <person name="Hasebe M."/>
            <person name="Bowman J.L."/>
            <person name="Gribskov M."/>
            <person name="dePamphilis C."/>
            <person name="Albert V.A."/>
            <person name="Aono N."/>
            <person name="Aoyama T."/>
            <person name="Ambrose B.A."/>
            <person name="Ashton N.W."/>
            <person name="Axtell M.J."/>
            <person name="Barker E."/>
            <person name="Barker M.S."/>
            <person name="Bennetzen J.L."/>
            <person name="Bonawitz N.D."/>
            <person name="Chapple C."/>
            <person name="Cheng C."/>
            <person name="Correa L.G."/>
            <person name="Dacre M."/>
            <person name="DeBarry J."/>
            <person name="Dreyer I."/>
            <person name="Elias M."/>
            <person name="Engstrom E.M."/>
            <person name="Estelle M."/>
            <person name="Feng L."/>
            <person name="Finet C."/>
            <person name="Floyd S.K."/>
            <person name="Frommer W.B."/>
            <person name="Fujita T."/>
            <person name="Gramzow L."/>
            <person name="Gutensohn M."/>
            <person name="Harholt J."/>
            <person name="Hattori M."/>
            <person name="Heyl A."/>
            <person name="Hirai T."/>
            <person name="Hiwatashi Y."/>
            <person name="Ishikawa M."/>
            <person name="Iwata M."/>
            <person name="Karol K.G."/>
            <person name="Koehler B."/>
            <person name="Kolukisaoglu U."/>
            <person name="Kubo M."/>
            <person name="Kurata T."/>
            <person name="Lalonde S."/>
            <person name="Li K."/>
            <person name="Li Y."/>
            <person name="Litt A."/>
            <person name="Lyons E."/>
            <person name="Manning G."/>
            <person name="Maruyama T."/>
            <person name="Michael T.P."/>
            <person name="Mikami K."/>
            <person name="Miyazaki S."/>
            <person name="Morinaga S."/>
            <person name="Murata T."/>
            <person name="Mueller-Roeber B."/>
            <person name="Nelson D.R."/>
            <person name="Obara M."/>
            <person name="Oguri Y."/>
            <person name="Olmstead R.G."/>
            <person name="Onodera N."/>
            <person name="Petersen B.L."/>
            <person name="Pils B."/>
            <person name="Prigge M."/>
            <person name="Rensing S.A."/>
            <person name="Riano-Pachon D.M."/>
            <person name="Roberts A.W."/>
            <person name="Sato Y."/>
            <person name="Scheller H.V."/>
            <person name="Schulz B."/>
            <person name="Schulz C."/>
            <person name="Shakirov E.V."/>
            <person name="Shibagaki N."/>
            <person name="Shinohara N."/>
            <person name="Shippen D.E."/>
            <person name="Soerensen I."/>
            <person name="Sotooka R."/>
            <person name="Sugimoto N."/>
            <person name="Sugita M."/>
            <person name="Sumikawa N."/>
            <person name="Tanurdzic M."/>
            <person name="Theissen G."/>
            <person name="Ulvskov P."/>
            <person name="Wakazuki S."/>
            <person name="Weng J.K."/>
            <person name="Willats W.W."/>
            <person name="Wipf D."/>
            <person name="Wolf P.G."/>
            <person name="Yang L."/>
            <person name="Zimmer A.D."/>
            <person name="Zhu Q."/>
            <person name="Mitros T."/>
            <person name="Hellsten U."/>
            <person name="Loque D."/>
            <person name="Otillar R."/>
            <person name="Salamov A."/>
            <person name="Schmutz J."/>
            <person name="Shapiro H."/>
            <person name="Lindquist E."/>
            <person name="Lucas S."/>
            <person name="Rokhsar D."/>
            <person name="Grigoriev I.V."/>
        </authorList>
    </citation>
    <scope>NUCLEOTIDE SEQUENCE [LARGE SCALE GENOMIC DNA]</scope>
</reference>
<feature type="binding site" evidence="15">
    <location>
        <position position="45"/>
    </location>
    <ligand>
        <name>Ca(2+)</name>
        <dbReference type="ChEBI" id="CHEBI:29108"/>
        <label>1</label>
    </ligand>
</feature>
<keyword evidence="21" id="KW-1185">Reference proteome</keyword>
<proteinExistence type="inferred from homology"/>
<dbReference type="GO" id="GO:0006950">
    <property type="term" value="P:response to stress"/>
    <property type="evidence" value="ECO:0000318"/>
    <property type="project" value="GO_Central"/>
</dbReference>
<dbReference type="InterPro" id="IPR033905">
    <property type="entry name" value="Secretory_peroxidase"/>
</dbReference>
<evidence type="ECO:0000256" key="9">
    <source>
        <dbReference type="ARBA" id="ARBA00023002"/>
    </source>
</evidence>
<dbReference type="OMA" id="GMTHEES"/>
<comment type="subcellular location">
    <subcellularLocation>
        <location evidence="2 18">Secreted</location>
    </subcellularLocation>
</comment>
<dbReference type="FunFam" id="1.10.420.10:FF:000006">
    <property type="entry name" value="Peroxidase"/>
    <property type="match status" value="1"/>
</dbReference>
<keyword evidence="9 18" id="KW-0560">Oxidoreductase</keyword>
<sequence>MSQLRAGFYDLTCPRVESIVRTTMTPNLMADPTAAAALVRAAFHDCQVGGCDASILLTSAGAITSEQESDKNFGIRGLNVIDRVKTALEFWCPGVVSCADIVVLAARDAITMGGGPTIDVLLGRRDSRFASNAQADSSLPPATITVPAMLDMFKAKGITPEEGVALIGAHTIGVSHCVSFVNRLYPSRDSAMGLVYAGRLGLSCPTGNPVLINNLTVVANDNTNLIFDNQYFRDVSSGMGLLTIDAELGVHPATSGIVALYAQNQKAFFDAFTAGFLKLTSHTVLTGDSGEIRRSCGSLN</sequence>
<dbReference type="CDD" id="cd00693">
    <property type="entry name" value="secretory_peroxidase"/>
    <property type="match status" value="1"/>
</dbReference>
<dbReference type="Gramene" id="EFJ22715">
    <property type="protein sequence ID" value="EFJ22715"/>
    <property type="gene ID" value="SELMODRAFT_105029"/>
</dbReference>
<feature type="binding site" description="axial binding residue" evidence="15">
    <location>
        <position position="170"/>
    </location>
    <ligand>
        <name>heme b</name>
        <dbReference type="ChEBI" id="CHEBI:60344"/>
    </ligand>
    <ligandPart>
        <name>Fe</name>
        <dbReference type="ChEBI" id="CHEBI:18248"/>
    </ligandPart>
</feature>
<dbReference type="KEGG" id="smo:SELMODRAFT_105029"/>
<dbReference type="InterPro" id="IPR010255">
    <property type="entry name" value="Haem_peroxidase_sf"/>
</dbReference>
<comment type="cofactor">
    <cofactor evidence="15 18">
        <name>Ca(2+)</name>
        <dbReference type="ChEBI" id="CHEBI:29108"/>
    </cofactor>
    <text evidence="15 18">Binds 2 calcium ions per subunit.</text>
</comment>
<evidence type="ECO:0000256" key="7">
    <source>
        <dbReference type="ARBA" id="ARBA00022729"/>
    </source>
</evidence>
<feature type="binding site" evidence="15">
    <location>
        <position position="66"/>
    </location>
    <ligand>
        <name>Ca(2+)</name>
        <dbReference type="ChEBI" id="CHEBI:29108"/>
        <label>1</label>
    </ligand>
</feature>
<keyword evidence="18" id="KW-0964">Secreted</keyword>
<evidence type="ECO:0000256" key="8">
    <source>
        <dbReference type="ARBA" id="ARBA00022837"/>
    </source>
</evidence>
<feature type="binding site" evidence="15">
    <location>
        <position position="50"/>
    </location>
    <ligand>
        <name>Ca(2+)</name>
        <dbReference type="ChEBI" id="CHEBI:29108"/>
        <label>1</label>
    </ligand>
</feature>
<evidence type="ECO:0000256" key="4">
    <source>
        <dbReference type="ARBA" id="ARBA00022559"/>
    </source>
</evidence>
<feature type="domain" description="Plant heme peroxidase family profile" evidence="19">
    <location>
        <begin position="3"/>
        <end position="300"/>
    </location>
</feature>
<evidence type="ECO:0000256" key="10">
    <source>
        <dbReference type="ARBA" id="ARBA00023004"/>
    </source>
</evidence>
<dbReference type="InParanoid" id="D8RZB4"/>
<dbReference type="GO" id="GO:0006979">
    <property type="term" value="P:response to oxidative stress"/>
    <property type="evidence" value="ECO:0007669"/>
    <property type="project" value="UniProtKB-UniRule"/>
</dbReference>
<dbReference type="GO" id="GO:0046872">
    <property type="term" value="F:metal ion binding"/>
    <property type="evidence" value="ECO:0007669"/>
    <property type="project" value="UniProtKB-UniRule"/>
</dbReference>
<dbReference type="FunFam" id="1.10.520.10:FF:000009">
    <property type="entry name" value="Peroxidase"/>
    <property type="match status" value="1"/>
</dbReference>
<dbReference type="PANTHER" id="PTHR31517">
    <property type="match status" value="1"/>
</dbReference>
<feature type="binding site" evidence="15">
    <location>
        <position position="223"/>
    </location>
    <ligand>
        <name>Ca(2+)</name>
        <dbReference type="ChEBI" id="CHEBI:29108"/>
        <label>2</label>
    </ligand>
</feature>
<feature type="disulfide bond" evidence="17">
    <location>
        <begin position="177"/>
        <end position="204"/>
    </location>
</feature>
<evidence type="ECO:0000256" key="15">
    <source>
        <dbReference type="PIRSR" id="PIRSR600823-3"/>
    </source>
</evidence>
<dbReference type="GO" id="GO:0140825">
    <property type="term" value="F:lactoperoxidase activity"/>
    <property type="evidence" value="ECO:0007669"/>
    <property type="project" value="UniProtKB-EC"/>
</dbReference>
<name>D8RZB4_SELML</name>
<evidence type="ECO:0000256" key="3">
    <source>
        <dbReference type="ARBA" id="ARBA00012313"/>
    </source>
</evidence>
<dbReference type="PANTHER" id="PTHR31517:SF81">
    <property type="entry name" value="PEROXIDASE"/>
    <property type="match status" value="1"/>
</dbReference>
<evidence type="ECO:0000256" key="18">
    <source>
        <dbReference type="RuleBase" id="RU362060"/>
    </source>
</evidence>
<feature type="binding site" evidence="15">
    <location>
        <position position="54"/>
    </location>
    <ligand>
        <name>Ca(2+)</name>
        <dbReference type="ChEBI" id="CHEBI:29108"/>
        <label>1</label>
    </ligand>
</feature>
<evidence type="ECO:0000313" key="21">
    <source>
        <dbReference type="Proteomes" id="UP000001514"/>
    </source>
</evidence>
<keyword evidence="12" id="KW-0325">Glycoprotein</keyword>
<dbReference type="PROSITE" id="PS50873">
    <property type="entry name" value="PEROXIDASE_4"/>
    <property type="match status" value="1"/>
</dbReference>
<keyword evidence="4 18" id="KW-0575">Peroxidase</keyword>
<evidence type="ECO:0000256" key="13">
    <source>
        <dbReference type="PIRSR" id="PIRSR600823-1"/>
    </source>
</evidence>
<dbReference type="InterPro" id="IPR000823">
    <property type="entry name" value="Peroxidase_pln"/>
</dbReference>
<dbReference type="PROSITE" id="PS00436">
    <property type="entry name" value="PEROXIDASE_2"/>
    <property type="match status" value="1"/>
</dbReference>
<dbReference type="EC" id="1.11.1.7" evidence="3 18"/>
<organism evidence="21">
    <name type="scientific">Selaginella moellendorffii</name>
    <name type="common">Spikemoss</name>
    <dbReference type="NCBI Taxonomy" id="88036"/>
    <lineage>
        <taxon>Eukaryota</taxon>
        <taxon>Viridiplantae</taxon>
        <taxon>Streptophyta</taxon>
        <taxon>Embryophyta</taxon>
        <taxon>Tracheophyta</taxon>
        <taxon>Lycopodiopsida</taxon>
        <taxon>Selaginellales</taxon>
        <taxon>Selaginellaceae</taxon>
        <taxon>Selaginella</taxon>
    </lineage>
</organism>
<comment type="cofactor">
    <cofactor evidence="15 18">
        <name>heme b</name>
        <dbReference type="ChEBI" id="CHEBI:60344"/>
    </cofactor>
    <text evidence="15 18">Binds 1 heme b (iron(II)-protoporphyrin IX) group per subunit.</text>
</comment>
<evidence type="ECO:0000256" key="1">
    <source>
        <dbReference type="ARBA" id="ARBA00000189"/>
    </source>
</evidence>
<evidence type="ECO:0000256" key="16">
    <source>
        <dbReference type="PIRSR" id="PIRSR600823-4"/>
    </source>
</evidence>
<dbReference type="GO" id="GO:0042744">
    <property type="term" value="P:hydrogen peroxide catabolic process"/>
    <property type="evidence" value="ECO:0007669"/>
    <property type="project" value="UniProtKB-KW"/>
</dbReference>
<dbReference type="GO" id="GO:0004601">
    <property type="term" value="F:peroxidase activity"/>
    <property type="evidence" value="ECO:0000318"/>
    <property type="project" value="GO_Central"/>
</dbReference>
<keyword evidence="5 18" id="KW-0349">Heme</keyword>
<dbReference type="OrthoDB" id="2113341at2759"/>
<dbReference type="HOGENOM" id="CLU_010543_0_3_1"/>
<feature type="disulfide bond" evidence="17">
    <location>
        <begin position="98"/>
        <end position="296"/>
    </location>
</feature>
<feature type="disulfide bond" evidence="17">
    <location>
        <begin position="13"/>
        <end position="92"/>
    </location>
</feature>
<accession>D8RZB4</accession>
<feature type="site" description="Transition state stabilizer" evidence="16">
    <location>
        <position position="40"/>
    </location>
</feature>
<protein>
    <recommendedName>
        <fullName evidence="3 18">Peroxidase</fullName>
        <ecNumber evidence="3 18">1.11.1.7</ecNumber>
    </recommendedName>
</protein>
<keyword evidence="6 15" id="KW-0479">Metal-binding</keyword>
<feature type="binding site" evidence="15">
    <location>
        <position position="171"/>
    </location>
    <ligand>
        <name>Ca(2+)</name>
        <dbReference type="ChEBI" id="CHEBI:29108"/>
        <label>2</label>
    </ligand>
</feature>
<dbReference type="Pfam" id="PF00141">
    <property type="entry name" value="peroxidase"/>
    <property type="match status" value="1"/>
</dbReference>
<dbReference type="Gene3D" id="1.10.520.10">
    <property type="match status" value="1"/>
</dbReference>
<dbReference type="GO" id="GO:0005576">
    <property type="term" value="C:extracellular region"/>
    <property type="evidence" value="ECO:0007669"/>
    <property type="project" value="UniProtKB-SubCell"/>
</dbReference>
<dbReference type="PRINTS" id="PR00461">
    <property type="entry name" value="PLPEROXIDASE"/>
</dbReference>
<evidence type="ECO:0000259" key="19">
    <source>
        <dbReference type="PROSITE" id="PS50873"/>
    </source>
</evidence>
<gene>
    <name evidence="20" type="ORF">SELMODRAFT_105029</name>
</gene>
<evidence type="ECO:0000313" key="20">
    <source>
        <dbReference type="EMBL" id="EFJ22715.1"/>
    </source>
</evidence>
<comment type="similarity">
    <text evidence="18">Belongs to the peroxidase family. Classical plant (class III) peroxidase subfamily.</text>
</comment>
<dbReference type="GO" id="GO:0009505">
    <property type="term" value="C:plant-type cell wall"/>
    <property type="evidence" value="ECO:0000318"/>
    <property type="project" value="GO_Central"/>
</dbReference>
<feature type="binding site" evidence="15">
    <location>
        <position position="228"/>
    </location>
    <ligand>
        <name>Ca(2+)</name>
        <dbReference type="ChEBI" id="CHEBI:29108"/>
        <label>2</label>
    </ligand>
</feature>
<feature type="binding site" evidence="15">
    <location>
        <position position="52"/>
    </location>
    <ligand>
        <name>Ca(2+)</name>
        <dbReference type="ChEBI" id="CHEBI:29108"/>
        <label>1</label>
    </ligand>
</feature>
<dbReference type="STRING" id="88036.D8RZB4"/>
<keyword evidence="7" id="KW-0732">Signal</keyword>
<dbReference type="PRINTS" id="PR00458">
    <property type="entry name" value="PEROXIDASE"/>
</dbReference>
<dbReference type="InterPro" id="IPR019794">
    <property type="entry name" value="Peroxidases_AS"/>
</dbReference>
<dbReference type="SUPFAM" id="SSF48113">
    <property type="entry name" value="Heme-dependent peroxidases"/>
    <property type="match status" value="1"/>
</dbReference>
<evidence type="ECO:0000256" key="2">
    <source>
        <dbReference type="ARBA" id="ARBA00004613"/>
    </source>
</evidence>
<dbReference type="AlphaFoldDB" id="D8RZB4"/>
<keyword evidence="10 15" id="KW-0408">Iron</keyword>
<dbReference type="GO" id="GO:0020037">
    <property type="term" value="F:heme binding"/>
    <property type="evidence" value="ECO:0007669"/>
    <property type="project" value="UniProtKB-UniRule"/>
</dbReference>
<comment type="catalytic activity">
    <reaction evidence="1 18">
        <text>2 a phenolic donor + H2O2 = 2 a phenolic radical donor + 2 H2O</text>
        <dbReference type="Rhea" id="RHEA:56136"/>
        <dbReference type="ChEBI" id="CHEBI:15377"/>
        <dbReference type="ChEBI" id="CHEBI:16240"/>
        <dbReference type="ChEBI" id="CHEBI:139520"/>
        <dbReference type="ChEBI" id="CHEBI:139521"/>
        <dbReference type="EC" id="1.11.1.7"/>
    </reaction>
</comment>
<dbReference type="EMBL" id="GL377595">
    <property type="protein sequence ID" value="EFJ22715.1"/>
    <property type="molecule type" value="Genomic_DNA"/>
</dbReference>
<evidence type="ECO:0000256" key="17">
    <source>
        <dbReference type="PIRSR" id="PIRSR600823-5"/>
    </source>
</evidence>
<keyword evidence="18" id="KW-0376">Hydrogen peroxide</keyword>
<evidence type="ECO:0000256" key="12">
    <source>
        <dbReference type="ARBA" id="ARBA00023180"/>
    </source>
</evidence>
<comment type="function">
    <text evidence="18">Removal of H(2)O(2), oxidation of toxic reductants, biosynthesis and degradation of lignin, suberization, auxin catabolism, response to environmental stresses such as wounding, pathogen attack and oxidative stress.</text>
</comment>
<evidence type="ECO:0000256" key="11">
    <source>
        <dbReference type="ARBA" id="ARBA00023157"/>
    </source>
</evidence>
<feature type="binding site" evidence="14">
    <location>
        <position position="140"/>
    </location>
    <ligand>
        <name>substrate</name>
    </ligand>
</feature>